<gene>
    <name evidence="10" type="ORF">BDV95DRAFT_489484</name>
</gene>
<proteinExistence type="inferred from homology"/>
<dbReference type="AlphaFoldDB" id="A0A7C8I8V5"/>
<dbReference type="Proteomes" id="UP000481861">
    <property type="component" value="Unassembled WGS sequence"/>
</dbReference>
<evidence type="ECO:0000313" key="11">
    <source>
        <dbReference type="Proteomes" id="UP000481861"/>
    </source>
</evidence>
<reference evidence="10 11" key="1">
    <citation type="submission" date="2020-01" db="EMBL/GenBank/DDBJ databases">
        <authorList>
            <consortium name="DOE Joint Genome Institute"/>
            <person name="Haridas S."/>
            <person name="Albert R."/>
            <person name="Binder M."/>
            <person name="Bloem J."/>
            <person name="Labutti K."/>
            <person name="Salamov A."/>
            <person name="Andreopoulos B."/>
            <person name="Baker S.E."/>
            <person name="Barry K."/>
            <person name="Bills G."/>
            <person name="Bluhm B.H."/>
            <person name="Cannon C."/>
            <person name="Castanera R."/>
            <person name="Culley D.E."/>
            <person name="Daum C."/>
            <person name="Ezra D."/>
            <person name="Gonzalez J.B."/>
            <person name="Henrissat B."/>
            <person name="Kuo A."/>
            <person name="Liang C."/>
            <person name="Lipzen A."/>
            <person name="Lutzoni F."/>
            <person name="Magnuson J."/>
            <person name="Mondo S."/>
            <person name="Nolan M."/>
            <person name="Ohm R."/>
            <person name="Pangilinan J."/>
            <person name="Park H.-J.H."/>
            <person name="Ramirez L."/>
            <person name="Alfaro M."/>
            <person name="Sun H."/>
            <person name="Tritt A."/>
            <person name="Yoshinaga Y."/>
            <person name="Zwiers L.-H.L."/>
            <person name="Turgeon B.G."/>
            <person name="Goodwin S.B."/>
            <person name="Spatafora J.W."/>
            <person name="Crous P.W."/>
            <person name="Grigoriev I.V."/>
        </authorList>
    </citation>
    <scope>NUCLEOTIDE SEQUENCE [LARGE SCALE GENOMIC DNA]</scope>
    <source>
        <strain evidence="10 11">CBS 611.86</strain>
    </source>
</reference>
<evidence type="ECO:0000256" key="6">
    <source>
        <dbReference type="ARBA" id="ARBA00023125"/>
    </source>
</evidence>
<evidence type="ECO:0000256" key="4">
    <source>
        <dbReference type="ARBA" id="ARBA00022454"/>
    </source>
</evidence>
<dbReference type="EMBL" id="JAADJZ010000007">
    <property type="protein sequence ID" value="KAF2873569.1"/>
    <property type="molecule type" value="Genomic_DNA"/>
</dbReference>
<organism evidence="10 11">
    <name type="scientific">Massariosphaeria phaeospora</name>
    <dbReference type="NCBI Taxonomy" id="100035"/>
    <lineage>
        <taxon>Eukaryota</taxon>
        <taxon>Fungi</taxon>
        <taxon>Dikarya</taxon>
        <taxon>Ascomycota</taxon>
        <taxon>Pezizomycotina</taxon>
        <taxon>Dothideomycetes</taxon>
        <taxon>Pleosporomycetidae</taxon>
        <taxon>Pleosporales</taxon>
        <taxon>Pleosporales incertae sedis</taxon>
        <taxon>Massariosphaeria</taxon>
    </lineage>
</organism>
<feature type="compositionally biased region" description="Basic and acidic residues" evidence="8">
    <location>
        <begin position="202"/>
        <end position="219"/>
    </location>
</feature>
<dbReference type="PANTHER" id="PTHR14513:SF0">
    <property type="entry name" value="PROTECTION OF TELOMERES PROTEIN 1"/>
    <property type="match status" value="1"/>
</dbReference>
<accession>A0A7C8I8V5</accession>
<dbReference type="Pfam" id="PF16686">
    <property type="entry name" value="POT1PC"/>
    <property type="match status" value="1"/>
</dbReference>
<evidence type="ECO:0000256" key="7">
    <source>
        <dbReference type="ARBA" id="ARBA00023242"/>
    </source>
</evidence>
<comment type="caution">
    <text evidence="10">The sequence shown here is derived from an EMBL/GenBank/DDBJ whole genome shotgun (WGS) entry which is preliminary data.</text>
</comment>
<feature type="region of interest" description="Disordered" evidence="8">
    <location>
        <begin position="132"/>
        <end position="223"/>
    </location>
</feature>
<dbReference type="Gene3D" id="2.40.50.140">
    <property type="entry name" value="Nucleic acid-binding proteins"/>
    <property type="match status" value="1"/>
</dbReference>
<dbReference type="InterPro" id="IPR028389">
    <property type="entry name" value="POT1"/>
</dbReference>
<dbReference type="GO" id="GO:0098505">
    <property type="term" value="F:G-rich strand telomeric DNA binding"/>
    <property type="evidence" value="ECO:0007669"/>
    <property type="project" value="TreeGrafter"/>
</dbReference>
<dbReference type="GO" id="GO:0010521">
    <property type="term" value="F:telomerase inhibitor activity"/>
    <property type="evidence" value="ECO:0007669"/>
    <property type="project" value="TreeGrafter"/>
</dbReference>
<evidence type="ECO:0000256" key="8">
    <source>
        <dbReference type="SAM" id="MobiDB-lite"/>
    </source>
</evidence>
<feature type="compositionally biased region" description="Basic and acidic residues" evidence="8">
    <location>
        <begin position="145"/>
        <end position="160"/>
    </location>
</feature>
<dbReference type="InterPro" id="IPR012340">
    <property type="entry name" value="NA-bd_OB-fold"/>
</dbReference>
<feature type="domain" description="Protection of telomeres protein 1 ssDNA-binding" evidence="9">
    <location>
        <begin position="9"/>
        <end position="158"/>
    </location>
</feature>
<keyword evidence="11" id="KW-1185">Reference proteome</keyword>
<keyword evidence="6" id="KW-0238">DNA-binding</keyword>
<evidence type="ECO:0000256" key="5">
    <source>
        <dbReference type="ARBA" id="ARBA00022895"/>
    </source>
</evidence>
<sequence>MAFRREKALIKDVKVDRFYDIVGEVVKWYAEDPHSACPRWMDLYITDYTTNTDLYLYEDPDDAVNPEYATQKNFPGPFGQMAMQVRLHHPHAGWAVSNRIREGDIVVLINVHAKNSPENKLEGAIHQDRRYPDKVTITRVTNPKQLEDHNQRKEAYWNEHKSRKTNPNAAQEDEANGLSSLRSEGKQALQKKAERKKKRRLQKEQKRREEEKKEEERIVARTKSHPHIISSHPDTALSTVSDVLNNPKLDYKDSTNGLTIHLPFVNCKYKSHVRVVDYSPKQLEDYARVTSSSRNSWEWAFCLLLEDAKPAAGTTPERLRVVLTNETGECLLNMDACNLRENASTAEKLREKLFILWGNLMELKNNPPDGVQFPLPSGDSRLQNMPFDACIEEYGTQVAESPRNPTGWQRTHRLFGTIIRS</sequence>
<comment type="subcellular location">
    <subcellularLocation>
        <location evidence="2">Chromosome</location>
        <location evidence="2">Telomere</location>
    </subcellularLocation>
    <subcellularLocation>
        <location evidence="1">Nucleus</location>
    </subcellularLocation>
</comment>
<evidence type="ECO:0000259" key="9">
    <source>
        <dbReference type="Pfam" id="PF16686"/>
    </source>
</evidence>
<dbReference type="GO" id="GO:0016233">
    <property type="term" value="P:telomere capping"/>
    <property type="evidence" value="ECO:0007669"/>
    <property type="project" value="TreeGrafter"/>
</dbReference>
<evidence type="ECO:0000313" key="10">
    <source>
        <dbReference type="EMBL" id="KAF2873569.1"/>
    </source>
</evidence>
<dbReference type="SUPFAM" id="SSF50249">
    <property type="entry name" value="Nucleic acid-binding proteins"/>
    <property type="match status" value="1"/>
</dbReference>
<dbReference type="PANTHER" id="PTHR14513">
    <property type="entry name" value="PROTECTION OF TELOMERES 1"/>
    <property type="match status" value="1"/>
</dbReference>
<dbReference type="GO" id="GO:0032210">
    <property type="term" value="P:regulation of telomere maintenance via telomerase"/>
    <property type="evidence" value="ECO:0007669"/>
    <property type="project" value="TreeGrafter"/>
</dbReference>
<protein>
    <recommendedName>
        <fullName evidence="9">Protection of telomeres protein 1 ssDNA-binding domain-containing protein</fullName>
    </recommendedName>
</protein>
<evidence type="ECO:0000256" key="2">
    <source>
        <dbReference type="ARBA" id="ARBA00004574"/>
    </source>
</evidence>
<evidence type="ECO:0000256" key="1">
    <source>
        <dbReference type="ARBA" id="ARBA00004123"/>
    </source>
</evidence>
<dbReference type="FunFam" id="2.40.50.140:FF:000303">
    <property type="entry name" value="Protection of telomeres protein 1"/>
    <property type="match status" value="1"/>
</dbReference>
<keyword evidence="7" id="KW-0539">Nucleus</keyword>
<dbReference type="GO" id="GO:0000783">
    <property type="term" value="C:nuclear telomere cap complex"/>
    <property type="evidence" value="ECO:0007669"/>
    <property type="project" value="TreeGrafter"/>
</dbReference>
<comment type="similarity">
    <text evidence="3">Belongs to the telombin family.</text>
</comment>
<evidence type="ECO:0000256" key="3">
    <source>
        <dbReference type="ARBA" id="ARBA00008442"/>
    </source>
</evidence>
<name>A0A7C8I8V5_9PLEO</name>
<keyword evidence="5" id="KW-0779">Telomere</keyword>
<dbReference type="OrthoDB" id="2186770at2759"/>
<dbReference type="InterPro" id="IPR032042">
    <property type="entry name" value="POT1PC"/>
</dbReference>
<keyword evidence="4" id="KW-0158">Chromosome</keyword>